<dbReference type="GO" id="GO:0006654">
    <property type="term" value="P:phosphatidic acid biosynthetic process"/>
    <property type="evidence" value="ECO:0007669"/>
    <property type="project" value="TreeGrafter"/>
</dbReference>
<organism evidence="4 5">
    <name type="scientific">Pelagirhabdus alkalitolerans</name>
    <dbReference type="NCBI Taxonomy" id="1612202"/>
    <lineage>
        <taxon>Bacteria</taxon>
        <taxon>Bacillati</taxon>
        <taxon>Bacillota</taxon>
        <taxon>Bacilli</taxon>
        <taxon>Bacillales</taxon>
        <taxon>Bacillaceae</taxon>
        <taxon>Pelagirhabdus</taxon>
    </lineage>
</organism>
<reference evidence="5" key="1">
    <citation type="submission" date="2016-09" db="EMBL/GenBank/DDBJ databases">
        <authorList>
            <person name="Varghese N."/>
            <person name="Submissions S."/>
        </authorList>
    </citation>
    <scope>NUCLEOTIDE SEQUENCE [LARGE SCALE GENOMIC DNA]</scope>
    <source>
        <strain evidence="5">S5</strain>
    </source>
</reference>
<evidence type="ECO:0000256" key="2">
    <source>
        <dbReference type="ARBA" id="ARBA00023315"/>
    </source>
</evidence>
<sequence length="243" mass="28911">MIPANKRPMFRRVFYAYLKRVLIKKHFGKVTFEGALDVPTPEATIYIINHSSWWDGLMLYYLTESLSQQDHYVMMDEEGLTSYPFFRKLGAFSVNRRKPRDLIQTFQYMDKLFDQGHPVWIFPQGKVEHQEKLPYQFEKGIGRIIKMRGTVTVKPITFHYYFPEEQKPVLSIKAGDPVLAKNQERSRSEWTSYFEAVLTKQYTEHKKAIVNDINYHKREDLIQLKKQSSSISDWLDRVKKVFK</sequence>
<dbReference type="GO" id="GO:0003841">
    <property type="term" value="F:1-acylglycerol-3-phosphate O-acyltransferase activity"/>
    <property type="evidence" value="ECO:0007669"/>
    <property type="project" value="TreeGrafter"/>
</dbReference>
<evidence type="ECO:0000313" key="4">
    <source>
        <dbReference type="EMBL" id="SDB90615.1"/>
    </source>
</evidence>
<dbReference type="CDD" id="cd06551">
    <property type="entry name" value="LPLAT"/>
    <property type="match status" value="1"/>
</dbReference>
<dbReference type="OrthoDB" id="152799at2"/>
<evidence type="ECO:0000313" key="5">
    <source>
        <dbReference type="Proteomes" id="UP000242949"/>
    </source>
</evidence>
<dbReference type="InterPro" id="IPR002123">
    <property type="entry name" value="Plipid/glycerol_acylTrfase"/>
</dbReference>
<keyword evidence="5" id="KW-1185">Reference proteome</keyword>
<feature type="domain" description="Phospholipid/glycerol acyltransferase" evidence="3">
    <location>
        <begin position="44"/>
        <end position="161"/>
    </location>
</feature>
<dbReference type="PANTHER" id="PTHR10434:SF11">
    <property type="entry name" value="1-ACYL-SN-GLYCEROL-3-PHOSPHATE ACYLTRANSFERASE"/>
    <property type="match status" value="1"/>
</dbReference>
<protein>
    <submittedName>
        <fullName evidence="4">1-acyl-sn-glycerol-3-phosphate acyltransferase</fullName>
    </submittedName>
</protein>
<name>A0A1G6H9J3_9BACI</name>
<dbReference type="AlphaFoldDB" id="A0A1G6H9J3"/>
<dbReference type="EMBL" id="FMYI01000002">
    <property type="protein sequence ID" value="SDB90615.1"/>
    <property type="molecule type" value="Genomic_DNA"/>
</dbReference>
<gene>
    <name evidence="4" type="ORF">SAMN05421734_102368</name>
</gene>
<proteinExistence type="predicted"/>
<evidence type="ECO:0000259" key="3">
    <source>
        <dbReference type="SMART" id="SM00563"/>
    </source>
</evidence>
<dbReference type="STRING" id="1612202.SAMN05421734_102368"/>
<keyword evidence="2 4" id="KW-0012">Acyltransferase</keyword>
<dbReference type="Proteomes" id="UP000242949">
    <property type="component" value="Unassembled WGS sequence"/>
</dbReference>
<dbReference type="SMART" id="SM00563">
    <property type="entry name" value="PlsC"/>
    <property type="match status" value="1"/>
</dbReference>
<dbReference type="Pfam" id="PF01553">
    <property type="entry name" value="Acyltransferase"/>
    <property type="match status" value="1"/>
</dbReference>
<dbReference type="PANTHER" id="PTHR10434">
    <property type="entry name" value="1-ACYL-SN-GLYCEROL-3-PHOSPHATE ACYLTRANSFERASE"/>
    <property type="match status" value="1"/>
</dbReference>
<dbReference type="RefSeq" id="WP_090793466.1">
    <property type="nucleotide sequence ID" value="NZ_FMYI01000002.1"/>
</dbReference>
<evidence type="ECO:0000256" key="1">
    <source>
        <dbReference type="ARBA" id="ARBA00022679"/>
    </source>
</evidence>
<keyword evidence="1 4" id="KW-0808">Transferase</keyword>
<accession>A0A1G6H9J3</accession>
<dbReference type="SUPFAM" id="SSF69593">
    <property type="entry name" value="Glycerol-3-phosphate (1)-acyltransferase"/>
    <property type="match status" value="1"/>
</dbReference>
<dbReference type="GO" id="GO:0005886">
    <property type="term" value="C:plasma membrane"/>
    <property type="evidence" value="ECO:0007669"/>
    <property type="project" value="TreeGrafter"/>
</dbReference>